<dbReference type="InterPro" id="IPR013321">
    <property type="entry name" value="Arc_rbn_hlx_hlx"/>
</dbReference>
<evidence type="ECO:0000313" key="3">
    <source>
        <dbReference type="EMBL" id="HCA00789.1"/>
    </source>
</evidence>
<evidence type="ECO:0000256" key="1">
    <source>
        <dbReference type="ARBA" id="ARBA00017940"/>
    </source>
</evidence>
<organism evidence="3">
    <name type="scientific">Halomonas campaniensis</name>
    <dbReference type="NCBI Taxonomy" id="213554"/>
    <lineage>
        <taxon>Bacteria</taxon>
        <taxon>Pseudomonadati</taxon>
        <taxon>Pseudomonadota</taxon>
        <taxon>Gammaproteobacteria</taxon>
        <taxon>Oceanospirillales</taxon>
        <taxon>Halomonadaceae</taxon>
        <taxon>Halomonas</taxon>
    </lineage>
</organism>
<dbReference type="InterPro" id="IPR022789">
    <property type="entry name" value="ParD"/>
</dbReference>
<dbReference type="InterPro" id="IPR010985">
    <property type="entry name" value="Ribbon_hlx_hlx"/>
</dbReference>
<reference evidence="3" key="1">
    <citation type="journal article" date="2018" name="Nat. Biotechnol.">
        <title>A standardized bacterial taxonomy based on genome phylogeny substantially revises the tree of life.</title>
        <authorList>
            <person name="Parks D.H."/>
            <person name="Chuvochina M."/>
            <person name="Waite D.W."/>
            <person name="Rinke C."/>
            <person name="Skarshewski A."/>
            <person name="Chaumeil P.A."/>
            <person name="Hugenholtz P."/>
        </authorList>
    </citation>
    <scope>NUCLEOTIDE SEQUENCE [LARGE SCALE GENOMIC DNA]</scope>
    <source>
        <strain evidence="3">UBA11284</strain>
    </source>
</reference>
<sequence length="75" mass="8366">MTKGVLSAGRPSAKADKRKEATLASLADRPAKKRVNIDLTYEEHQRLKIYAAQNGMTIKDILREQIDKLIDGDQA</sequence>
<accession>A0A3D0KC68</accession>
<dbReference type="AlphaFoldDB" id="A0A3D0KC68"/>
<dbReference type="GO" id="GO:0006355">
    <property type="term" value="P:regulation of DNA-templated transcription"/>
    <property type="evidence" value="ECO:0007669"/>
    <property type="project" value="InterPro"/>
</dbReference>
<feature type="region of interest" description="Disordered" evidence="2">
    <location>
        <begin position="1"/>
        <end position="23"/>
    </location>
</feature>
<name>A0A3D0KC68_9GAMM</name>
<dbReference type="SUPFAM" id="SSF47598">
    <property type="entry name" value="Ribbon-helix-helix"/>
    <property type="match status" value="1"/>
</dbReference>
<comment type="caution">
    <text evidence="3">The sequence shown here is derived from an EMBL/GenBank/DDBJ whole genome shotgun (WGS) entry which is preliminary data.</text>
</comment>
<proteinExistence type="predicted"/>
<dbReference type="EMBL" id="DOTR01000008">
    <property type="protein sequence ID" value="HCA00789.1"/>
    <property type="molecule type" value="Genomic_DNA"/>
</dbReference>
<gene>
    <name evidence="3" type="ORF">DEO68_01090</name>
</gene>
<dbReference type="Pfam" id="PF09386">
    <property type="entry name" value="ParD"/>
    <property type="match status" value="1"/>
</dbReference>
<evidence type="ECO:0000256" key="2">
    <source>
        <dbReference type="SAM" id="MobiDB-lite"/>
    </source>
</evidence>
<protein>
    <recommendedName>
        <fullName evidence="1">Antitoxin ParD</fullName>
    </recommendedName>
</protein>
<dbReference type="Gene3D" id="1.10.1220.10">
    <property type="entry name" value="Met repressor-like"/>
    <property type="match status" value="1"/>
</dbReference>